<protein>
    <submittedName>
        <fullName evidence="1">Uncharacterized protein</fullName>
    </submittedName>
</protein>
<reference evidence="1" key="1">
    <citation type="journal article" date="2012" name="Nat. Biotechnol.">
        <title>Reference genome sequence of the model plant Setaria.</title>
        <authorList>
            <person name="Bennetzen J.L."/>
            <person name="Schmutz J."/>
            <person name="Wang H."/>
            <person name="Percifield R."/>
            <person name="Hawkins J."/>
            <person name="Pontaroli A.C."/>
            <person name="Estep M."/>
            <person name="Feng L."/>
            <person name="Vaughn J.N."/>
            <person name="Grimwood J."/>
            <person name="Jenkins J."/>
            <person name="Barry K."/>
            <person name="Lindquist E."/>
            <person name="Hellsten U."/>
            <person name="Deshpande S."/>
            <person name="Wang X."/>
            <person name="Wu X."/>
            <person name="Mitros T."/>
            <person name="Triplett J."/>
            <person name="Yang X."/>
            <person name="Ye C.Y."/>
            <person name="Mauro-Herrera M."/>
            <person name="Wang L."/>
            <person name="Li P."/>
            <person name="Sharma M."/>
            <person name="Sharma R."/>
            <person name="Ronald P.C."/>
            <person name="Panaud O."/>
            <person name="Kellogg E.A."/>
            <person name="Brutnell T.P."/>
            <person name="Doust A.N."/>
            <person name="Tuskan G.A."/>
            <person name="Rokhsar D."/>
            <person name="Devos K.M."/>
        </authorList>
    </citation>
    <scope>NUCLEOTIDE SEQUENCE [LARGE SCALE GENOMIC DNA]</scope>
    <source>
        <strain evidence="1">Yugu1</strain>
    </source>
</reference>
<sequence>MLVLASSSDWKASLANSLLRASFPALEQRVQREALLHFLDPSLEATGWAGEVETDLCRVEWFYGRSAKTQRLMIGGIREFVHGSHVGLP</sequence>
<reference evidence="1" key="2">
    <citation type="submission" date="2015-07" db="EMBL/GenBank/DDBJ databases">
        <authorList>
            <person name="Noorani M."/>
        </authorList>
    </citation>
    <scope>NUCLEOTIDE SEQUENCE</scope>
    <source>
        <strain evidence="1">Yugu1</strain>
    </source>
</reference>
<gene>
    <name evidence="1" type="ORF">SETIT_9G395500v2</name>
</gene>
<evidence type="ECO:0000313" key="1">
    <source>
        <dbReference type="EMBL" id="RCV44698.1"/>
    </source>
</evidence>
<dbReference type="EMBL" id="CM003536">
    <property type="protein sequence ID" value="RCV44698.1"/>
    <property type="molecule type" value="Genomic_DNA"/>
</dbReference>
<dbReference type="AlphaFoldDB" id="A0A368SQL1"/>
<name>A0A368SQL1_SETIT</name>
<proteinExistence type="predicted"/>
<organism evidence="1">
    <name type="scientific">Setaria italica</name>
    <name type="common">Foxtail millet</name>
    <name type="synonym">Panicum italicum</name>
    <dbReference type="NCBI Taxonomy" id="4555"/>
    <lineage>
        <taxon>Eukaryota</taxon>
        <taxon>Viridiplantae</taxon>
        <taxon>Streptophyta</taxon>
        <taxon>Embryophyta</taxon>
        <taxon>Tracheophyta</taxon>
        <taxon>Spermatophyta</taxon>
        <taxon>Magnoliopsida</taxon>
        <taxon>Liliopsida</taxon>
        <taxon>Poales</taxon>
        <taxon>Poaceae</taxon>
        <taxon>PACMAD clade</taxon>
        <taxon>Panicoideae</taxon>
        <taxon>Panicodae</taxon>
        <taxon>Paniceae</taxon>
        <taxon>Cenchrinae</taxon>
        <taxon>Setaria</taxon>
    </lineage>
</organism>
<accession>A0A368SQL1</accession>